<dbReference type="AlphaFoldDB" id="A0A2P6QT15"/>
<protein>
    <recommendedName>
        <fullName evidence="2">non-specific serine/threonine protein kinase</fullName>
        <ecNumber evidence="2">2.7.11.1</ecNumber>
    </recommendedName>
</protein>
<dbReference type="FunFam" id="1.10.510.10:FF:000537">
    <property type="entry name" value="Putative receptor-like protein kinase"/>
    <property type="match status" value="1"/>
</dbReference>
<evidence type="ECO:0000256" key="18">
    <source>
        <dbReference type="PROSITE-ProRule" id="PRU10141"/>
    </source>
</evidence>
<sequence>MLSYPSARSNIGLIAILVGVVLLFVKILILVAECKRRNQSRISDNPSFLTLTMNKFLNDMETEKPIRFTSQQLQIATDNFTNLLGSGGFGAVYKGIFSNGTSVAVKVLNGTSEGIEEQFMAEVSTLGRIHHINLVRLHGFCFERHLRALVYEYMPNGSLDKFLFHGNKILGFEKLHEIAVGTARGIAYLHEECQQRIVHYDIKPENILLDVNFFPKVADFGLAKLSNRDKTHITMTGWRGTRGYAAPEVCLRCPITHKCDVYSFGMLLFEIIGRRRNLDLNLPESQDWFPMWGWKKFEAGELEELMVVCGIDEKDKEAAVRMVKVAIWCVQYSSELRPLMSVVVKMLEGALEIPNPSINPFQYLMPGTPIVAAFPAYSTSAFDTDSSQKITGHSFLRGTPIMRRYEIEIASSMLK</sequence>
<keyword evidence="3 19" id="KW-0723">Serine/threonine-protein kinase</keyword>
<feature type="transmembrane region" description="Helical" evidence="20">
    <location>
        <begin position="12"/>
        <end position="32"/>
    </location>
</feature>
<dbReference type="PROSITE" id="PS50011">
    <property type="entry name" value="PROTEIN_KINASE_DOM"/>
    <property type="match status" value="1"/>
</dbReference>
<dbReference type="OMA" id="EREDTHM"/>
<gene>
    <name evidence="22" type="ORF">RchiOBHm_Chr4g0401231</name>
</gene>
<evidence type="ECO:0000256" key="12">
    <source>
        <dbReference type="ARBA" id="ARBA00023136"/>
    </source>
</evidence>
<keyword evidence="8 18" id="KW-0547">Nucleotide-binding</keyword>
<evidence type="ECO:0000256" key="3">
    <source>
        <dbReference type="ARBA" id="ARBA00022527"/>
    </source>
</evidence>
<evidence type="ECO:0000256" key="5">
    <source>
        <dbReference type="ARBA" id="ARBA00022679"/>
    </source>
</evidence>
<accession>A0A2P6QT15</accession>
<evidence type="ECO:0000313" key="22">
    <source>
        <dbReference type="EMBL" id="PRQ37317.1"/>
    </source>
</evidence>
<comment type="similarity">
    <text evidence="19">Belongs to the protein kinase superfamily.</text>
</comment>
<feature type="binding site" evidence="18">
    <location>
        <position position="106"/>
    </location>
    <ligand>
        <name>ATP</name>
        <dbReference type="ChEBI" id="CHEBI:30616"/>
    </ligand>
</feature>
<dbReference type="Gramene" id="PRQ37317">
    <property type="protein sequence ID" value="PRQ37317"/>
    <property type="gene ID" value="RchiOBHm_Chr4g0401231"/>
</dbReference>
<dbReference type="GO" id="GO:0016020">
    <property type="term" value="C:membrane"/>
    <property type="evidence" value="ECO:0007669"/>
    <property type="project" value="UniProtKB-SubCell"/>
</dbReference>
<name>A0A2P6QT15_ROSCH</name>
<dbReference type="Proteomes" id="UP000238479">
    <property type="component" value="Chromosome 4"/>
</dbReference>
<evidence type="ECO:0000256" key="13">
    <source>
        <dbReference type="ARBA" id="ARBA00023157"/>
    </source>
</evidence>
<feature type="domain" description="Protein kinase" evidence="21">
    <location>
        <begin position="78"/>
        <end position="358"/>
    </location>
</feature>
<keyword evidence="13" id="KW-1015">Disulfide bond</keyword>
<dbReference type="InterPro" id="IPR000719">
    <property type="entry name" value="Prot_kinase_dom"/>
</dbReference>
<dbReference type="InterPro" id="IPR008271">
    <property type="entry name" value="Ser/Thr_kinase_AS"/>
</dbReference>
<evidence type="ECO:0000256" key="14">
    <source>
        <dbReference type="ARBA" id="ARBA00023170"/>
    </source>
</evidence>
<reference evidence="22 23" key="1">
    <citation type="journal article" date="2018" name="Nat. Genet.">
        <title>The Rosa genome provides new insights in the design of modern roses.</title>
        <authorList>
            <person name="Bendahmane M."/>
        </authorList>
    </citation>
    <scope>NUCLEOTIDE SEQUENCE [LARGE SCALE GENOMIC DNA]</scope>
    <source>
        <strain evidence="23">cv. Old Blush</strain>
    </source>
</reference>
<dbReference type="PROSITE" id="PS00107">
    <property type="entry name" value="PROTEIN_KINASE_ATP"/>
    <property type="match status" value="1"/>
</dbReference>
<dbReference type="SMART" id="SM00220">
    <property type="entry name" value="S_TKc"/>
    <property type="match status" value="1"/>
</dbReference>
<keyword evidence="14" id="KW-0675">Receptor</keyword>
<dbReference type="PANTHER" id="PTHR47974">
    <property type="entry name" value="OS07G0415500 PROTEIN"/>
    <property type="match status" value="1"/>
</dbReference>
<evidence type="ECO:0000256" key="15">
    <source>
        <dbReference type="ARBA" id="ARBA00023180"/>
    </source>
</evidence>
<evidence type="ECO:0000256" key="19">
    <source>
        <dbReference type="RuleBase" id="RU000304"/>
    </source>
</evidence>
<evidence type="ECO:0000259" key="21">
    <source>
        <dbReference type="PROSITE" id="PS50011"/>
    </source>
</evidence>
<keyword evidence="9" id="KW-0418">Kinase</keyword>
<dbReference type="EMBL" id="PDCK01000042">
    <property type="protein sequence ID" value="PRQ37317.1"/>
    <property type="molecule type" value="Genomic_DNA"/>
</dbReference>
<dbReference type="Gene3D" id="1.10.510.10">
    <property type="entry name" value="Transferase(Phosphotransferase) domain 1"/>
    <property type="match status" value="1"/>
</dbReference>
<evidence type="ECO:0000256" key="9">
    <source>
        <dbReference type="ARBA" id="ARBA00022777"/>
    </source>
</evidence>
<dbReference type="GO" id="GO:0005524">
    <property type="term" value="F:ATP binding"/>
    <property type="evidence" value="ECO:0007669"/>
    <property type="project" value="UniProtKB-UniRule"/>
</dbReference>
<comment type="caution">
    <text evidence="22">The sequence shown here is derived from an EMBL/GenBank/DDBJ whole genome shotgun (WGS) entry which is preliminary data.</text>
</comment>
<evidence type="ECO:0000313" key="23">
    <source>
        <dbReference type="Proteomes" id="UP000238479"/>
    </source>
</evidence>
<keyword evidence="23" id="KW-1185">Reference proteome</keyword>
<dbReference type="SUPFAM" id="SSF56112">
    <property type="entry name" value="Protein kinase-like (PK-like)"/>
    <property type="match status" value="1"/>
</dbReference>
<dbReference type="Gene3D" id="3.30.200.20">
    <property type="entry name" value="Phosphorylase Kinase, domain 1"/>
    <property type="match status" value="1"/>
</dbReference>
<keyword evidence="4" id="KW-0245">EGF-like domain</keyword>
<evidence type="ECO:0000256" key="11">
    <source>
        <dbReference type="ARBA" id="ARBA00022989"/>
    </source>
</evidence>
<comment type="subcellular location">
    <subcellularLocation>
        <location evidence="1">Membrane</location>
        <topology evidence="1">Single-pass type I membrane protein</topology>
    </subcellularLocation>
</comment>
<keyword evidence="6 20" id="KW-0812">Transmembrane</keyword>
<evidence type="ECO:0000256" key="6">
    <source>
        <dbReference type="ARBA" id="ARBA00022692"/>
    </source>
</evidence>
<keyword evidence="7" id="KW-0732">Signal</keyword>
<dbReference type="Pfam" id="PF07714">
    <property type="entry name" value="PK_Tyr_Ser-Thr"/>
    <property type="match status" value="1"/>
</dbReference>
<evidence type="ECO:0000256" key="4">
    <source>
        <dbReference type="ARBA" id="ARBA00022536"/>
    </source>
</evidence>
<dbReference type="InterPro" id="IPR017441">
    <property type="entry name" value="Protein_kinase_ATP_BS"/>
</dbReference>
<evidence type="ECO:0000256" key="1">
    <source>
        <dbReference type="ARBA" id="ARBA00004479"/>
    </source>
</evidence>
<keyword evidence="11 20" id="KW-1133">Transmembrane helix</keyword>
<comment type="catalytic activity">
    <reaction evidence="17">
        <text>L-seryl-[protein] + ATP = O-phospho-L-seryl-[protein] + ADP + H(+)</text>
        <dbReference type="Rhea" id="RHEA:17989"/>
        <dbReference type="Rhea" id="RHEA-COMP:9863"/>
        <dbReference type="Rhea" id="RHEA-COMP:11604"/>
        <dbReference type="ChEBI" id="CHEBI:15378"/>
        <dbReference type="ChEBI" id="CHEBI:29999"/>
        <dbReference type="ChEBI" id="CHEBI:30616"/>
        <dbReference type="ChEBI" id="CHEBI:83421"/>
        <dbReference type="ChEBI" id="CHEBI:456216"/>
        <dbReference type="EC" id="2.7.11.1"/>
    </reaction>
</comment>
<dbReference type="PANTHER" id="PTHR47974:SF9">
    <property type="entry name" value="RECEPTOR-LIKE SERINE_THREONINE-PROTEIN KINASE"/>
    <property type="match status" value="1"/>
</dbReference>
<evidence type="ECO:0000256" key="16">
    <source>
        <dbReference type="ARBA" id="ARBA00047899"/>
    </source>
</evidence>
<evidence type="ECO:0000256" key="8">
    <source>
        <dbReference type="ARBA" id="ARBA00022741"/>
    </source>
</evidence>
<evidence type="ECO:0000256" key="10">
    <source>
        <dbReference type="ARBA" id="ARBA00022840"/>
    </source>
</evidence>
<organism evidence="22 23">
    <name type="scientific">Rosa chinensis</name>
    <name type="common">China rose</name>
    <dbReference type="NCBI Taxonomy" id="74649"/>
    <lineage>
        <taxon>Eukaryota</taxon>
        <taxon>Viridiplantae</taxon>
        <taxon>Streptophyta</taxon>
        <taxon>Embryophyta</taxon>
        <taxon>Tracheophyta</taxon>
        <taxon>Spermatophyta</taxon>
        <taxon>Magnoliopsida</taxon>
        <taxon>eudicotyledons</taxon>
        <taxon>Gunneridae</taxon>
        <taxon>Pentapetalae</taxon>
        <taxon>rosids</taxon>
        <taxon>fabids</taxon>
        <taxon>Rosales</taxon>
        <taxon>Rosaceae</taxon>
        <taxon>Rosoideae</taxon>
        <taxon>Rosoideae incertae sedis</taxon>
        <taxon>Rosa</taxon>
    </lineage>
</organism>
<evidence type="ECO:0000256" key="20">
    <source>
        <dbReference type="SAM" id="Phobius"/>
    </source>
</evidence>
<keyword evidence="5 22" id="KW-0808">Transferase</keyword>
<evidence type="ECO:0000256" key="2">
    <source>
        <dbReference type="ARBA" id="ARBA00012513"/>
    </source>
</evidence>
<dbReference type="FunFam" id="3.30.200.20:FF:000059">
    <property type="entry name" value="S-receptor-like serine/threonine-protein kinase"/>
    <property type="match status" value="1"/>
</dbReference>
<dbReference type="InterPro" id="IPR001245">
    <property type="entry name" value="Ser-Thr/Tyr_kinase_cat_dom"/>
</dbReference>
<keyword evidence="10 18" id="KW-0067">ATP-binding</keyword>
<evidence type="ECO:0000256" key="7">
    <source>
        <dbReference type="ARBA" id="ARBA00022729"/>
    </source>
</evidence>
<proteinExistence type="inferred from homology"/>
<comment type="catalytic activity">
    <reaction evidence="16">
        <text>L-threonyl-[protein] + ATP = O-phospho-L-threonyl-[protein] + ADP + H(+)</text>
        <dbReference type="Rhea" id="RHEA:46608"/>
        <dbReference type="Rhea" id="RHEA-COMP:11060"/>
        <dbReference type="Rhea" id="RHEA-COMP:11605"/>
        <dbReference type="ChEBI" id="CHEBI:15378"/>
        <dbReference type="ChEBI" id="CHEBI:30013"/>
        <dbReference type="ChEBI" id="CHEBI:30616"/>
        <dbReference type="ChEBI" id="CHEBI:61977"/>
        <dbReference type="ChEBI" id="CHEBI:456216"/>
        <dbReference type="EC" id="2.7.11.1"/>
    </reaction>
</comment>
<dbReference type="GO" id="GO:0004674">
    <property type="term" value="F:protein serine/threonine kinase activity"/>
    <property type="evidence" value="ECO:0007669"/>
    <property type="project" value="UniProtKB-KW"/>
</dbReference>
<dbReference type="EC" id="2.7.11.1" evidence="2"/>
<keyword evidence="15" id="KW-0325">Glycoprotein</keyword>
<dbReference type="InterPro" id="IPR011009">
    <property type="entry name" value="Kinase-like_dom_sf"/>
</dbReference>
<keyword evidence="12 20" id="KW-0472">Membrane</keyword>
<dbReference type="PROSITE" id="PS00108">
    <property type="entry name" value="PROTEIN_KINASE_ST"/>
    <property type="match status" value="1"/>
</dbReference>
<evidence type="ECO:0000256" key="17">
    <source>
        <dbReference type="ARBA" id="ARBA00048679"/>
    </source>
</evidence>